<name>A0ABD6EMU4_9BILA</name>
<protein>
    <recommendedName>
        <fullName evidence="3">PX domain-containing protein</fullName>
    </recommendedName>
</protein>
<dbReference type="Gene3D" id="3.30.1520.10">
    <property type="entry name" value="Phox-like domain"/>
    <property type="match status" value="1"/>
</dbReference>
<proteinExistence type="predicted"/>
<evidence type="ECO:0008006" key="3">
    <source>
        <dbReference type="Google" id="ProtNLM"/>
    </source>
</evidence>
<dbReference type="InterPro" id="IPR036871">
    <property type="entry name" value="PX_dom_sf"/>
</dbReference>
<dbReference type="SUPFAM" id="SSF64268">
    <property type="entry name" value="PX domain"/>
    <property type="match status" value="1"/>
</dbReference>
<organism evidence="1 2">
    <name type="scientific">Gnathostoma spinigerum</name>
    <dbReference type="NCBI Taxonomy" id="75299"/>
    <lineage>
        <taxon>Eukaryota</taxon>
        <taxon>Metazoa</taxon>
        <taxon>Ecdysozoa</taxon>
        <taxon>Nematoda</taxon>
        <taxon>Chromadorea</taxon>
        <taxon>Rhabditida</taxon>
        <taxon>Spirurina</taxon>
        <taxon>Gnathostomatomorpha</taxon>
        <taxon>Gnathostomatoidea</taxon>
        <taxon>Gnathostomatidae</taxon>
        <taxon>Gnathostoma</taxon>
    </lineage>
</organism>
<dbReference type="Gene3D" id="3.30.200.20">
    <property type="entry name" value="Phosphorylase Kinase, domain 1"/>
    <property type="match status" value="1"/>
</dbReference>
<dbReference type="Proteomes" id="UP001608902">
    <property type="component" value="Unassembled WGS sequence"/>
</dbReference>
<reference evidence="1 2" key="1">
    <citation type="submission" date="2024-08" db="EMBL/GenBank/DDBJ databases">
        <title>Gnathostoma spinigerum genome.</title>
        <authorList>
            <person name="Gonzalez-Bertolin B."/>
            <person name="Monzon S."/>
            <person name="Zaballos A."/>
            <person name="Jimenez P."/>
            <person name="Dekumyoy P."/>
            <person name="Varona S."/>
            <person name="Cuesta I."/>
            <person name="Sumanam S."/>
            <person name="Adisakwattana P."/>
            <person name="Gasser R.B."/>
            <person name="Hernandez-Gonzalez A."/>
            <person name="Young N.D."/>
            <person name="Perteguer M.J."/>
        </authorList>
    </citation>
    <scope>NUCLEOTIDE SEQUENCE [LARGE SCALE GENOMIC DNA]</scope>
    <source>
        <strain evidence="1">AL3</strain>
        <tissue evidence="1">Liver</tissue>
    </source>
</reference>
<keyword evidence="2" id="KW-1185">Reference proteome</keyword>
<gene>
    <name evidence="1" type="ORF">AB6A40_007569</name>
</gene>
<evidence type="ECO:0000313" key="1">
    <source>
        <dbReference type="EMBL" id="MFH4980860.1"/>
    </source>
</evidence>
<sequence length="204" mass="23519">MAISHLGVIRCQRYLCFSKHTKYTPYKPESNFKRYCVQNFHYLRLMSSIKVTRCEATPSVDKHCTIYTVLFDSGKEIRKAFVDYEKLCAQLKESTDFPSDLIPQAPKKKFLQADAKLIEKRRIWVEQLARELLGRHVSCDLVRVFFNLGDDTEEDTVDLGSSERKNVKPNDFDFLKTVGKGSFGKVCPSWCFLISMNYVSSAST</sequence>
<dbReference type="AlphaFoldDB" id="A0ABD6EMU4"/>
<accession>A0ABD6EMU4</accession>
<comment type="caution">
    <text evidence="1">The sequence shown here is derived from an EMBL/GenBank/DDBJ whole genome shotgun (WGS) entry which is preliminary data.</text>
</comment>
<dbReference type="EMBL" id="JBGFUD010006215">
    <property type="protein sequence ID" value="MFH4980860.1"/>
    <property type="molecule type" value="Genomic_DNA"/>
</dbReference>
<evidence type="ECO:0000313" key="2">
    <source>
        <dbReference type="Proteomes" id="UP001608902"/>
    </source>
</evidence>